<evidence type="ECO:0000313" key="3">
    <source>
        <dbReference type="Proteomes" id="UP000065807"/>
    </source>
</evidence>
<accession>A0A0K2SNY1</accession>
<dbReference type="PATRIC" id="fig|1555112.3.peg.3028"/>
<evidence type="ECO:0000256" key="1">
    <source>
        <dbReference type="SAM" id="MobiDB-lite"/>
    </source>
</evidence>
<dbReference type="RefSeq" id="WP_144440514.1">
    <property type="nucleotide sequence ID" value="NZ_AP014924.1"/>
</dbReference>
<dbReference type="EMBL" id="AP014924">
    <property type="protein sequence ID" value="BAS28811.1"/>
    <property type="molecule type" value="Genomic_DNA"/>
</dbReference>
<proteinExistence type="predicted"/>
<dbReference type="KEGG" id="lpil:LIP_2982"/>
<dbReference type="STRING" id="1555112.LIP_2982"/>
<sequence>MSACRQDALWARKGGAAGEELQLPQGLRLAARFDEPPQAPGLLADPPISRWIATAERNRRLLLEGGVEVAGLPLDRIRRSLREEGSAAPVPLAAGDPPVLVTGHQPILYHPGVWVKLFAGASAADAGGGRLLNLVVDSDVADLSVPVPALSSDPAAEPGEGPARPGVPELHRLQPAGLGPDELPLERRAAPDAGAWRAFLEQVRALLAPLAPQAAARLDRLAAVTPEPRESVAAFFSRVRRGWEEGASLPGPTGYRELPVSALSGTLAFRLWVVEWAENARFWREAYNEALRQYRILHRLRYPANPFPDLEETPEGVEIPFWSLPPPEGGDVEAGVPGGPQGSAGRRPVLACALGDRPHGAAGEAHGGRIILRSTGPEGVRTLAELPTGDPLGAARALAQAGVALRPKAIPLTLFARLFLGDLFIHGTGGARYETIGDFLLAARWPEAFGREVPRYAVCSATLRLEGAFRGHPLAELAARRERLEDLLRGVEHNPQRVVADLAGPLGEEAARAGMRPDPELTALAARKEELVRRIQSGGDRKALGQAIREVNGELAERLRPLAGHLARELAAARGAEAVLAERGCPFFLFEPEELWRLLEASSGEPGLPGGR</sequence>
<gene>
    <name evidence="2" type="ORF">LIP_2982</name>
</gene>
<reference evidence="3" key="2">
    <citation type="journal article" date="2016" name="Int. J. Syst. Evol. Microbiol.">
        <title>Complete genome sequence and cell structure of Limnochorda pilosa, a Gram-negative spore-former within the phylum Firmicutes.</title>
        <authorList>
            <person name="Watanabe M."/>
            <person name="Kojima H."/>
            <person name="Fukui M."/>
        </authorList>
    </citation>
    <scope>NUCLEOTIDE SEQUENCE [LARGE SCALE GENOMIC DNA]</scope>
    <source>
        <strain evidence="3">HC45</strain>
    </source>
</reference>
<organism evidence="2 3">
    <name type="scientific">Limnochorda pilosa</name>
    <dbReference type="NCBI Taxonomy" id="1555112"/>
    <lineage>
        <taxon>Bacteria</taxon>
        <taxon>Bacillati</taxon>
        <taxon>Bacillota</taxon>
        <taxon>Limnochordia</taxon>
        <taxon>Limnochordales</taxon>
        <taxon>Limnochordaceae</taxon>
        <taxon>Limnochorda</taxon>
    </lineage>
</organism>
<dbReference type="Proteomes" id="UP000065807">
    <property type="component" value="Chromosome"/>
</dbReference>
<dbReference type="AlphaFoldDB" id="A0A0K2SNY1"/>
<keyword evidence="3" id="KW-1185">Reference proteome</keyword>
<reference evidence="3" key="1">
    <citation type="submission" date="2015-07" db="EMBL/GenBank/DDBJ databases">
        <title>Complete genome sequence and phylogenetic analysis of Limnochorda pilosa.</title>
        <authorList>
            <person name="Watanabe M."/>
            <person name="Kojima H."/>
            <person name="Fukui M."/>
        </authorList>
    </citation>
    <scope>NUCLEOTIDE SEQUENCE [LARGE SCALE GENOMIC DNA]</scope>
    <source>
        <strain evidence="3">HC45</strain>
    </source>
</reference>
<feature type="compositionally biased region" description="Low complexity" evidence="1">
    <location>
        <begin position="149"/>
        <end position="168"/>
    </location>
</feature>
<name>A0A0K2SNY1_LIMPI</name>
<feature type="region of interest" description="Disordered" evidence="1">
    <location>
        <begin position="149"/>
        <end position="185"/>
    </location>
</feature>
<protein>
    <submittedName>
        <fullName evidence="2">Uncharacterized protein</fullName>
    </submittedName>
</protein>
<evidence type="ECO:0000313" key="2">
    <source>
        <dbReference type="EMBL" id="BAS28811.1"/>
    </source>
</evidence>